<sequence length="310" mass="35857">MAGPKEEWLIWDRRFQFGYSCLNQRLKKFEAVTQQIAQLDQQTKHLTASSRHLQEDNDGLTDKIQQLQQASYQIAQLDEQIRDLAASSGIRKEENNELNNRILRLEQEGIRRDQENRLVQEQLIEKLSVQEGDFKSVAVAMKGMHEKARAERGQRGEEIQQLRSQVGDLIATRRTPGWDARDASSESSQATAEDGWMPSNQRAEQQRLNAAHQDIEVQGVLIRAQASFTLFENHLRYAEKAFERYETEAVHAFVNSAREEYRIALSNKLEEHGGEWTWQAAREEGHRIVEAEKKTRRRSTRFRAGSSRPS</sequence>
<evidence type="ECO:0000313" key="4">
    <source>
        <dbReference type="Proteomes" id="UP000593566"/>
    </source>
</evidence>
<gene>
    <name evidence="3" type="ORF">HO133_004482</name>
</gene>
<feature type="coiled-coil region" evidence="1">
    <location>
        <begin position="50"/>
        <end position="87"/>
    </location>
</feature>
<evidence type="ECO:0000256" key="2">
    <source>
        <dbReference type="SAM" id="MobiDB-lite"/>
    </source>
</evidence>
<dbReference type="Proteomes" id="UP000593566">
    <property type="component" value="Unassembled WGS sequence"/>
</dbReference>
<proteinExistence type="predicted"/>
<evidence type="ECO:0000313" key="3">
    <source>
        <dbReference type="EMBL" id="KAF6230143.1"/>
    </source>
</evidence>
<dbReference type="AlphaFoldDB" id="A0A8H6KZQ1"/>
<organism evidence="3 4">
    <name type="scientific">Letharia lupina</name>
    <dbReference type="NCBI Taxonomy" id="560253"/>
    <lineage>
        <taxon>Eukaryota</taxon>
        <taxon>Fungi</taxon>
        <taxon>Dikarya</taxon>
        <taxon>Ascomycota</taxon>
        <taxon>Pezizomycotina</taxon>
        <taxon>Lecanoromycetes</taxon>
        <taxon>OSLEUM clade</taxon>
        <taxon>Lecanoromycetidae</taxon>
        <taxon>Lecanorales</taxon>
        <taxon>Lecanorineae</taxon>
        <taxon>Parmeliaceae</taxon>
        <taxon>Letharia</taxon>
    </lineage>
</organism>
<name>A0A8H6KZQ1_9LECA</name>
<evidence type="ECO:0000256" key="1">
    <source>
        <dbReference type="SAM" id="Coils"/>
    </source>
</evidence>
<reference evidence="3 4" key="1">
    <citation type="journal article" date="2020" name="Genomics">
        <title>Complete, high-quality genomes from long-read metagenomic sequencing of two wolf lichen thalli reveals enigmatic genome architecture.</title>
        <authorList>
            <person name="McKenzie S.K."/>
            <person name="Walston R.F."/>
            <person name="Allen J.L."/>
        </authorList>
    </citation>
    <scope>NUCLEOTIDE SEQUENCE [LARGE SCALE GENOMIC DNA]</scope>
    <source>
        <strain evidence="3">WasteWater1</strain>
    </source>
</reference>
<feature type="region of interest" description="Disordered" evidence="2">
    <location>
        <begin position="290"/>
        <end position="310"/>
    </location>
</feature>
<keyword evidence="4" id="KW-1185">Reference proteome</keyword>
<dbReference type="EMBL" id="JACCJB010000002">
    <property type="protein sequence ID" value="KAF6230143.1"/>
    <property type="molecule type" value="Genomic_DNA"/>
</dbReference>
<keyword evidence="1" id="KW-0175">Coiled coil</keyword>
<dbReference type="GeneID" id="59332890"/>
<comment type="caution">
    <text evidence="3">The sequence shown here is derived from an EMBL/GenBank/DDBJ whole genome shotgun (WGS) entry which is preliminary data.</text>
</comment>
<feature type="region of interest" description="Disordered" evidence="2">
    <location>
        <begin position="173"/>
        <end position="200"/>
    </location>
</feature>
<accession>A0A8H6KZQ1</accession>
<dbReference type="RefSeq" id="XP_037157400.1">
    <property type="nucleotide sequence ID" value="XM_037295399.1"/>
</dbReference>
<protein>
    <submittedName>
        <fullName evidence="3">Uncharacterized protein</fullName>
    </submittedName>
</protein>